<comment type="caution">
    <text evidence="12">The sequence shown here is derived from an EMBL/GenBank/DDBJ whole genome shotgun (WGS) entry which is preliminary data.</text>
</comment>
<dbReference type="InterPro" id="IPR005286">
    <property type="entry name" value="Cell_div_FtsE"/>
</dbReference>
<dbReference type="SMART" id="SM00382">
    <property type="entry name" value="AAA"/>
    <property type="match status" value="1"/>
</dbReference>
<dbReference type="AlphaFoldDB" id="A0A7C0U1Z2"/>
<evidence type="ECO:0000256" key="3">
    <source>
        <dbReference type="ARBA" id="ARBA00020019"/>
    </source>
</evidence>
<evidence type="ECO:0000256" key="8">
    <source>
        <dbReference type="ARBA" id="ARBA00023136"/>
    </source>
</evidence>
<keyword evidence="4 10" id="KW-1003">Cell membrane</keyword>
<dbReference type="PROSITE" id="PS50893">
    <property type="entry name" value="ABC_TRANSPORTER_2"/>
    <property type="match status" value="1"/>
</dbReference>
<dbReference type="GO" id="GO:0022857">
    <property type="term" value="F:transmembrane transporter activity"/>
    <property type="evidence" value="ECO:0007669"/>
    <property type="project" value="TreeGrafter"/>
</dbReference>
<dbReference type="GO" id="GO:0005524">
    <property type="term" value="F:ATP binding"/>
    <property type="evidence" value="ECO:0007669"/>
    <property type="project" value="UniProtKB-UniRule"/>
</dbReference>
<dbReference type="FunFam" id="3.40.50.300:FF:000056">
    <property type="entry name" value="Cell division ATP-binding protein FtsE"/>
    <property type="match status" value="1"/>
</dbReference>
<dbReference type="GO" id="GO:0016887">
    <property type="term" value="F:ATP hydrolysis activity"/>
    <property type="evidence" value="ECO:0007669"/>
    <property type="project" value="InterPro"/>
</dbReference>
<comment type="subcellular location">
    <subcellularLocation>
        <location evidence="10">Cell membrane</location>
        <topology evidence="10">Peripheral membrane protein</topology>
        <orientation evidence="10">Cytoplasmic side</orientation>
    </subcellularLocation>
</comment>
<comment type="subunit">
    <text evidence="10">Homodimer. Forms a membrane-associated complex with FtsX.</text>
</comment>
<dbReference type="InterPro" id="IPR003439">
    <property type="entry name" value="ABC_transporter-like_ATP-bd"/>
</dbReference>
<protein>
    <recommendedName>
        <fullName evidence="3 10">Cell division ATP-binding protein FtsE</fullName>
    </recommendedName>
</protein>
<feature type="domain" description="ABC transporter" evidence="11">
    <location>
        <begin position="2"/>
        <end position="218"/>
    </location>
</feature>
<evidence type="ECO:0000256" key="1">
    <source>
        <dbReference type="ARBA" id="ARBA00002579"/>
    </source>
</evidence>
<evidence type="ECO:0000256" key="9">
    <source>
        <dbReference type="ARBA" id="ARBA00023306"/>
    </source>
</evidence>
<comment type="similarity">
    <text evidence="2 10">Belongs to the ABC transporter superfamily.</text>
</comment>
<organism evidence="12">
    <name type="scientific">Desulfofervidus auxilii</name>
    <dbReference type="NCBI Taxonomy" id="1621989"/>
    <lineage>
        <taxon>Bacteria</taxon>
        <taxon>Pseudomonadati</taxon>
        <taxon>Thermodesulfobacteriota</taxon>
        <taxon>Candidatus Desulfofervidia</taxon>
        <taxon>Candidatus Desulfofervidales</taxon>
        <taxon>Candidatus Desulfofervidaceae</taxon>
        <taxon>Candidatus Desulfofervidus</taxon>
    </lineage>
</organism>
<dbReference type="Gene3D" id="3.40.50.300">
    <property type="entry name" value="P-loop containing nucleotide triphosphate hydrolases"/>
    <property type="match status" value="1"/>
</dbReference>
<evidence type="ECO:0000256" key="4">
    <source>
        <dbReference type="ARBA" id="ARBA00022475"/>
    </source>
</evidence>
<dbReference type="GO" id="GO:0005886">
    <property type="term" value="C:plasma membrane"/>
    <property type="evidence" value="ECO:0007669"/>
    <property type="project" value="UniProtKB-SubCell"/>
</dbReference>
<dbReference type="NCBIfam" id="TIGR02673">
    <property type="entry name" value="FtsE"/>
    <property type="match status" value="1"/>
</dbReference>
<dbReference type="Proteomes" id="UP000886289">
    <property type="component" value="Unassembled WGS sequence"/>
</dbReference>
<name>A0A7C0U1Z2_DESA2</name>
<keyword evidence="7 10" id="KW-0067">ATP-binding</keyword>
<dbReference type="EMBL" id="DRBS01000096">
    <property type="protein sequence ID" value="HDD43723.1"/>
    <property type="molecule type" value="Genomic_DNA"/>
</dbReference>
<keyword evidence="6 10" id="KW-0547">Nucleotide-binding</keyword>
<dbReference type="InterPro" id="IPR003593">
    <property type="entry name" value="AAA+_ATPase"/>
</dbReference>
<keyword evidence="8 10" id="KW-0472">Membrane</keyword>
<reference evidence="12" key="1">
    <citation type="journal article" date="2020" name="mSystems">
        <title>Genome- and Community-Level Interaction Insights into Carbon Utilization and Element Cycling Functions of Hydrothermarchaeota in Hydrothermal Sediment.</title>
        <authorList>
            <person name="Zhou Z."/>
            <person name="Liu Y."/>
            <person name="Xu W."/>
            <person name="Pan J."/>
            <person name="Luo Z.H."/>
            <person name="Li M."/>
        </authorList>
    </citation>
    <scope>NUCLEOTIDE SEQUENCE [LARGE SCALE GENOMIC DNA]</scope>
    <source>
        <strain evidence="12">HyVt-233</strain>
    </source>
</reference>
<dbReference type="InterPro" id="IPR015854">
    <property type="entry name" value="ABC_transpr_LolD-like"/>
</dbReference>
<dbReference type="PANTHER" id="PTHR24220:SF470">
    <property type="entry name" value="CELL DIVISION ATP-BINDING PROTEIN FTSE"/>
    <property type="match status" value="1"/>
</dbReference>
<keyword evidence="5 10" id="KW-0132">Cell division</keyword>
<dbReference type="GO" id="GO:0051301">
    <property type="term" value="P:cell division"/>
    <property type="evidence" value="ECO:0007669"/>
    <property type="project" value="UniProtKB-UniRule"/>
</dbReference>
<dbReference type="Pfam" id="PF00005">
    <property type="entry name" value="ABC_tran"/>
    <property type="match status" value="1"/>
</dbReference>
<keyword evidence="9 10" id="KW-0131">Cell cycle</keyword>
<sequence length="218" mass="24990">MIRFINVYKAYHSTYYVLIDLNFHIKPGDFVFLIGPSGAGKTTLLKLIYREEKPTQGEILVSGFNVKVLPNKKLYLLRRKIGVIFQDFKLISYLNVFENIALMLRILNYPSHFIEQKVSELAQRLDLEEKLDSQVETLSIGEKQRVAIARALIHHPPLLLADEPTSNLDLLRSEKVIELLKEANKEGATVIFATHNESLTESFSQARIMHLEKGILKE</sequence>
<accession>A0A7C0U1Z2</accession>
<evidence type="ECO:0000256" key="5">
    <source>
        <dbReference type="ARBA" id="ARBA00022618"/>
    </source>
</evidence>
<comment type="function">
    <text evidence="1">Part of the ABC transporter FtsEX involved in cellular division. Important for assembly or stability of the septal ring.</text>
</comment>
<evidence type="ECO:0000259" key="11">
    <source>
        <dbReference type="PROSITE" id="PS50893"/>
    </source>
</evidence>
<evidence type="ECO:0000256" key="7">
    <source>
        <dbReference type="ARBA" id="ARBA00022840"/>
    </source>
</evidence>
<evidence type="ECO:0000313" key="12">
    <source>
        <dbReference type="EMBL" id="HDD43723.1"/>
    </source>
</evidence>
<evidence type="ECO:0000256" key="10">
    <source>
        <dbReference type="RuleBase" id="RU365094"/>
    </source>
</evidence>
<gene>
    <name evidence="10 12" type="primary">ftsE</name>
    <name evidence="12" type="ORF">ENG63_02535</name>
</gene>
<dbReference type="PANTHER" id="PTHR24220">
    <property type="entry name" value="IMPORT ATP-BINDING PROTEIN"/>
    <property type="match status" value="1"/>
</dbReference>
<dbReference type="SUPFAM" id="SSF52540">
    <property type="entry name" value="P-loop containing nucleoside triphosphate hydrolases"/>
    <property type="match status" value="1"/>
</dbReference>
<proteinExistence type="inferred from homology"/>
<evidence type="ECO:0000256" key="6">
    <source>
        <dbReference type="ARBA" id="ARBA00022741"/>
    </source>
</evidence>
<evidence type="ECO:0000256" key="2">
    <source>
        <dbReference type="ARBA" id="ARBA00005417"/>
    </source>
</evidence>
<dbReference type="InterPro" id="IPR027417">
    <property type="entry name" value="P-loop_NTPase"/>
</dbReference>